<organism evidence="2 3">
    <name type="scientific">Novispirillum itersonii</name>
    <name type="common">Aquaspirillum itersonii</name>
    <dbReference type="NCBI Taxonomy" id="189"/>
    <lineage>
        <taxon>Bacteria</taxon>
        <taxon>Pseudomonadati</taxon>
        <taxon>Pseudomonadota</taxon>
        <taxon>Alphaproteobacteria</taxon>
        <taxon>Rhodospirillales</taxon>
        <taxon>Novispirillaceae</taxon>
        <taxon>Novispirillum</taxon>
    </lineage>
</organism>
<feature type="transmembrane region" description="Helical" evidence="1">
    <location>
        <begin position="20"/>
        <end position="42"/>
    </location>
</feature>
<reference evidence="2 3" key="1">
    <citation type="submission" date="2020-08" db="EMBL/GenBank/DDBJ databases">
        <title>Genomic Encyclopedia of Type Strains, Phase IV (KMG-IV): sequencing the most valuable type-strain genomes for metagenomic binning, comparative biology and taxonomic classification.</title>
        <authorList>
            <person name="Goeker M."/>
        </authorList>
    </citation>
    <scope>NUCLEOTIDE SEQUENCE [LARGE SCALE GENOMIC DNA]</scope>
    <source>
        <strain evidence="2 3">DSM 11590</strain>
    </source>
</reference>
<dbReference type="Proteomes" id="UP000544872">
    <property type="component" value="Unassembled WGS sequence"/>
</dbReference>
<proteinExistence type="predicted"/>
<dbReference type="AlphaFoldDB" id="A0A7W9ZHF3"/>
<dbReference type="EMBL" id="JACIIX010000012">
    <property type="protein sequence ID" value="MBB6211536.1"/>
    <property type="molecule type" value="Genomic_DNA"/>
</dbReference>
<dbReference type="RefSeq" id="WP_184264402.1">
    <property type="nucleotide sequence ID" value="NZ_JACIIX010000012.1"/>
</dbReference>
<keyword evidence="1" id="KW-0472">Membrane</keyword>
<sequence>MPPSTLTPALSSLPATVPYGWMLAALALGVGSVTLLTAPLPLHPALRGGAGLSALVLGLTCLSQALSRLPAGGAQILGFGLGGGLLTVLIGLLLAALPTPPLPLPLPLPLKDPAR</sequence>
<gene>
    <name evidence="2" type="ORF">FHS48_002977</name>
</gene>
<feature type="transmembrane region" description="Helical" evidence="1">
    <location>
        <begin position="73"/>
        <end position="97"/>
    </location>
</feature>
<evidence type="ECO:0000313" key="3">
    <source>
        <dbReference type="Proteomes" id="UP000544872"/>
    </source>
</evidence>
<keyword evidence="3" id="KW-1185">Reference proteome</keyword>
<protein>
    <submittedName>
        <fullName evidence="2">Uncharacterized protein</fullName>
    </submittedName>
</protein>
<keyword evidence="1" id="KW-1133">Transmembrane helix</keyword>
<evidence type="ECO:0000256" key="1">
    <source>
        <dbReference type="SAM" id="Phobius"/>
    </source>
</evidence>
<keyword evidence="1" id="KW-0812">Transmembrane</keyword>
<name>A0A7W9ZHF3_NOVIT</name>
<evidence type="ECO:0000313" key="2">
    <source>
        <dbReference type="EMBL" id="MBB6211536.1"/>
    </source>
</evidence>
<accession>A0A7W9ZHF3</accession>
<comment type="caution">
    <text evidence="2">The sequence shown here is derived from an EMBL/GenBank/DDBJ whole genome shotgun (WGS) entry which is preliminary data.</text>
</comment>